<name>A0A432MLV1_9BACT</name>
<dbReference type="OrthoDB" id="220004at2"/>
<dbReference type="InterPro" id="IPR019734">
    <property type="entry name" value="TPR_rpt"/>
</dbReference>
<proteinExistence type="predicted"/>
<evidence type="ECO:0000256" key="3">
    <source>
        <dbReference type="PROSITE-ProRule" id="PRU00339"/>
    </source>
</evidence>
<dbReference type="EMBL" id="RYZH01000011">
    <property type="protein sequence ID" value="RUL88404.1"/>
    <property type="molecule type" value="Genomic_DNA"/>
</dbReference>
<accession>A0A432MLV1</accession>
<reference evidence="4 5" key="2">
    <citation type="submission" date="2019-01" db="EMBL/GenBank/DDBJ databases">
        <title>Tautonia sociabilis, a novel thermotolerant planctomycete of Isosphaeraceae family, isolated from a 4000 m deep subterranean habitat.</title>
        <authorList>
            <person name="Kovaleva O.L."/>
            <person name="Elcheninov A.G."/>
            <person name="Van Heerden E."/>
            <person name="Toshchakov S.V."/>
            <person name="Novikov A."/>
            <person name="Bonch-Osmolovskaya E.A."/>
            <person name="Kublanov I.V."/>
        </authorList>
    </citation>
    <scope>NUCLEOTIDE SEQUENCE [LARGE SCALE GENOMIC DNA]</scope>
    <source>
        <strain evidence="4 5">GM2012</strain>
    </source>
</reference>
<dbReference type="PANTHER" id="PTHR45586:SF1">
    <property type="entry name" value="LIPOPOLYSACCHARIDE ASSEMBLY PROTEIN B"/>
    <property type="match status" value="1"/>
</dbReference>
<evidence type="ECO:0000313" key="5">
    <source>
        <dbReference type="Proteomes" id="UP000280296"/>
    </source>
</evidence>
<feature type="repeat" description="TPR" evidence="3">
    <location>
        <begin position="1028"/>
        <end position="1061"/>
    </location>
</feature>
<dbReference type="InterPro" id="IPR051012">
    <property type="entry name" value="CellSynth/LPSAsmb/PSIAsmb"/>
</dbReference>
<dbReference type="InterPro" id="IPR011990">
    <property type="entry name" value="TPR-like_helical_dom_sf"/>
</dbReference>
<keyword evidence="5" id="KW-1185">Reference proteome</keyword>
<dbReference type="Proteomes" id="UP000280296">
    <property type="component" value="Unassembled WGS sequence"/>
</dbReference>
<evidence type="ECO:0000256" key="1">
    <source>
        <dbReference type="ARBA" id="ARBA00022737"/>
    </source>
</evidence>
<evidence type="ECO:0000256" key="2">
    <source>
        <dbReference type="ARBA" id="ARBA00022803"/>
    </source>
</evidence>
<keyword evidence="2 3" id="KW-0802">TPR repeat</keyword>
<dbReference type="Pfam" id="PF14559">
    <property type="entry name" value="TPR_19"/>
    <property type="match status" value="1"/>
</dbReference>
<comment type="caution">
    <text evidence="4">The sequence shown here is derived from an EMBL/GenBank/DDBJ whole genome shotgun (WGS) entry which is preliminary data.</text>
</comment>
<dbReference type="Pfam" id="PF13432">
    <property type="entry name" value="TPR_16"/>
    <property type="match status" value="2"/>
</dbReference>
<dbReference type="RefSeq" id="WP_126724731.1">
    <property type="nucleotide sequence ID" value="NZ_RYZH01000011.1"/>
</dbReference>
<evidence type="ECO:0000313" key="4">
    <source>
        <dbReference type="EMBL" id="RUL88404.1"/>
    </source>
</evidence>
<dbReference type="PROSITE" id="PS50005">
    <property type="entry name" value="TPR"/>
    <property type="match status" value="1"/>
</dbReference>
<dbReference type="SMART" id="SM00028">
    <property type="entry name" value="TPR"/>
    <property type="match status" value="9"/>
</dbReference>
<sequence length="1531" mass="167082">MSVRWKPLIVLSGLFVAVALCGLVAFVLVTRQADADELLAQAREARSAGNFEEAEIYYLQASQVASSNQGAISQELADLYEAWLPQADSEKRPHLQGLRLRSLLRAADLDKTALEPRRALLVESLEGDNPSEQAQWAREVIALDPEDLEALIVLGLEAMEASPPKVTEANRILESLRKLAPDRDRTAWLEARIAQYSQENAALDRILSAVMTSSATAADHPIDRLCRLRLLVLALERAPSTTDQERVLALISEQAETILGGKEVEAARVVEIHRLSRRVRDALVRLDAEGGEARWQPIAQVIDRGFEAALQAGQGSALWLSQAYAEHLNLKGDRAGCLRVIEAALTPDVVKDASLQEDVLRMRETAIKAALSGSDDPGRFDRAKPHIEALIAGPRPEYQGLGHLFQGALDLERSGLTGPREANGGGGAPNSALIDARTHLREATLKLPNVVLAKALYGIALMMSGEPALGRQHLLEAQRAEEARPGILEPRYQVWAAWSLLEADYPEEADRIVSRLSRAVEQDPSLASLSGTIRLLQGEIARSRRSPKDLELARAAYTSAIVDGGEVPPAVSLRLAELAIELDGAEAGLGQLDDLRRNGGGSPALEALAVSTLMDLDRLEEAGETLDRARQQYPADPQLAVLSAAILVKQENPQAADEVLAAFLAEHPEEVAVAQTRARILAGPLERPDEARTVLVEAAERSGVTAPFVQLAMLDLAQGDQKAAAETVATIRRRWPEAASADLLDAQLCLARRDFPGASRFLQHALQKDPSNKVALFWKAQLDSRSGSPAKAAEVLKALLEGDPVKELGDGLSLSTAAEWSLAALSMEHKDFDDAIARLESIAQDDRAGALGRAARWKLIAARSRKGQWQDARKELIALLNEPESTIDERVQAADLFRANGEEEVAEKLLDQVLDRVPAHSGAVVAKAFLLGERDQEAEAVTLLRSAIDQAEQPPAVYLLLAALASKGDASHEAIAEIRTTLEEGLQAHPESTDLVRTIYELIRRSEGVDAALAFAEDRADSETTEGDRFRRLLAEFYIREERFEEAESLISKLLEANPKDALLAEGLIGVVSSQAILASRRDDRERERELNARTLKLVQQFREEFPDNLRFPQAECELAMRQGDYAKAEAVARQIEQINPDSPVGPLLKAQIYRDQGLIERAVQAYREAIDQNDHRDDIRLVLGQLLLETGRADEAIVEAGRILDRSPSQPDALLLRASALVAQTGTDRQKAERQEEAIALLRRAIEANPSYARAHLELARIEHDRGNTPQAIALLKTAREAMPEEGSVLSALIRYLVEPSADGSADGEAGVQEALRIAQEAGEGDKTGSPSLAIALGFHRGGRSDLAQPWAEQAASLIESPLVYITYGDILLSAAESLGDSASSRSLLQEAVAMYDKVLALDAKSIEAINNKAWILHRYLDQDQQALELAEGLLGRVERRTLPGEFFDTLGSIQEAVGRTHDAEESFAEGLRKSPDLAVLNFHMGRLIAGDPERSARASRYLSRAWELRDQLSREEVDELQTLLDRVGG</sequence>
<keyword evidence="1" id="KW-0677">Repeat</keyword>
<organism evidence="4 5">
    <name type="scientific">Tautonia sociabilis</name>
    <dbReference type="NCBI Taxonomy" id="2080755"/>
    <lineage>
        <taxon>Bacteria</taxon>
        <taxon>Pseudomonadati</taxon>
        <taxon>Planctomycetota</taxon>
        <taxon>Planctomycetia</taxon>
        <taxon>Isosphaerales</taxon>
        <taxon>Isosphaeraceae</taxon>
        <taxon>Tautonia</taxon>
    </lineage>
</organism>
<dbReference type="PANTHER" id="PTHR45586">
    <property type="entry name" value="TPR REPEAT-CONTAINING PROTEIN PA4667"/>
    <property type="match status" value="1"/>
</dbReference>
<reference evidence="4 5" key="1">
    <citation type="submission" date="2018-12" db="EMBL/GenBank/DDBJ databases">
        <authorList>
            <person name="Toschakov S.V."/>
        </authorList>
    </citation>
    <scope>NUCLEOTIDE SEQUENCE [LARGE SCALE GENOMIC DNA]</scope>
    <source>
        <strain evidence="4 5">GM2012</strain>
    </source>
</reference>
<protein>
    <submittedName>
        <fullName evidence="4">Tetratricopeptide repeat protein</fullName>
    </submittedName>
</protein>
<gene>
    <name evidence="4" type="ORF">TsocGM_07730</name>
</gene>
<dbReference type="SUPFAM" id="SSF48452">
    <property type="entry name" value="TPR-like"/>
    <property type="match status" value="4"/>
</dbReference>
<dbReference type="Gene3D" id="1.25.40.10">
    <property type="entry name" value="Tetratricopeptide repeat domain"/>
    <property type="match status" value="5"/>
</dbReference>